<evidence type="ECO:0000256" key="7">
    <source>
        <dbReference type="ARBA" id="ARBA00023136"/>
    </source>
</evidence>
<evidence type="ECO:0000256" key="4">
    <source>
        <dbReference type="ARBA" id="ARBA00022692"/>
    </source>
</evidence>
<keyword evidence="7 10" id="KW-0472">Membrane</keyword>
<dbReference type="PANTHER" id="PTHR12428">
    <property type="entry name" value="OXA1"/>
    <property type="match status" value="1"/>
</dbReference>
<dbReference type="InterPro" id="IPR028055">
    <property type="entry name" value="YidC/Oxa/ALB_C"/>
</dbReference>
<keyword evidence="8" id="KW-0143">Chaperone</keyword>
<feature type="transmembrane region" description="Helical" evidence="10">
    <location>
        <begin position="9"/>
        <end position="26"/>
    </location>
</feature>
<keyword evidence="4 9" id="KW-0812">Transmembrane</keyword>
<dbReference type="InterPro" id="IPR047196">
    <property type="entry name" value="YidC_ALB_C"/>
</dbReference>
<reference evidence="12 13" key="1">
    <citation type="submission" date="2017-09" db="EMBL/GenBank/DDBJ databases">
        <title>Depth-based differentiation of microbial function through sediment-hosted aquifers and enrichment of novel symbionts in the deep terrestrial subsurface.</title>
        <authorList>
            <person name="Probst A.J."/>
            <person name="Ladd B."/>
            <person name="Jarett J.K."/>
            <person name="Geller-Mcgrath D.E."/>
            <person name="Sieber C.M."/>
            <person name="Emerson J.B."/>
            <person name="Anantharaman K."/>
            <person name="Thomas B.C."/>
            <person name="Malmstrom R."/>
            <person name="Stieglmeier M."/>
            <person name="Klingl A."/>
            <person name="Woyke T."/>
            <person name="Ryan C.M."/>
            <person name="Banfield J.F."/>
        </authorList>
    </citation>
    <scope>NUCLEOTIDE SEQUENCE [LARGE SCALE GENOMIC DNA]</scope>
    <source>
        <strain evidence="12">CG23_combo_of_CG06-09_8_20_14_all_40_14</strain>
    </source>
</reference>
<gene>
    <name evidence="12" type="ORF">COX53_02510</name>
</gene>
<accession>A0A2G9XBU3</accession>
<comment type="subcellular location">
    <subcellularLocation>
        <location evidence="1">Cell membrane</location>
        <topology evidence="1">Multi-pass membrane protein</topology>
    </subcellularLocation>
    <subcellularLocation>
        <location evidence="9">Membrane</location>
        <topology evidence="9">Multi-pass membrane protein</topology>
    </subcellularLocation>
</comment>
<keyword evidence="3" id="KW-1003">Cell membrane</keyword>
<dbReference type="InterPro" id="IPR001708">
    <property type="entry name" value="YidC/ALB3/OXA1/COX18"/>
</dbReference>
<feature type="transmembrane region" description="Helical" evidence="10">
    <location>
        <begin position="93"/>
        <end position="116"/>
    </location>
</feature>
<feature type="transmembrane region" description="Helical" evidence="10">
    <location>
        <begin position="159"/>
        <end position="178"/>
    </location>
</feature>
<dbReference type="GO" id="GO:0032977">
    <property type="term" value="F:membrane insertase activity"/>
    <property type="evidence" value="ECO:0007669"/>
    <property type="project" value="InterPro"/>
</dbReference>
<feature type="domain" description="Membrane insertase YidC/Oxa/ALB C-terminal" evidence="11">
    <location>
        <begin position="31"/>
        <end position="245"/>
    </location>
</feature>
<feature type="transmembrane region" description="Helical" evidence="10">
    <location>
        <begin position="32"/>
        <end position="53"/>
    </location>
</feature>
<feature type="transmembrane region" description="Helical" evidence="10">
    <location>
        <begin position="207"/>
        <end position="231"/>
    </location>
</feature>
<evidence type="ECO:0000313" key="13">
    <source>
        <dbReference type="Proteomes" id="UP000231388"/>
    </source>
</evidence>
<dbReference type="Proteomes" id="UP000231388">
    <property type="component" value="Unassembled WGS sequence"/>
</dbReference>
<proteinExistence type="inferred from homology"/>
<dbReference type="GO" id="GO:0005886">
    <property type="term" value="C:plasma membrane"/>
    <property type="evidence" value="ECO:0007669"/>
    <property type="project" value="UniProtKB-SubCell"/>
</dbReference>
<dbReference type="GO" id="GO:0051205">
    <property type="term" value="P:protein insertion into membrane"/>
    <property type="evidence" value="ECO:0007669"/>
    <property type="project" value="TreeGrafter"/>
</dbReference>
<comment type="caution">
    <text evidence="12">The sequence shown here is derived from an EMBL/GenBank/DDBJ whole genome shotgun (WGS) entry which is preliminary data.</text>
</comment>
<keyword evidence="5" id="KW-0653">Protein transport</keyword>
<evidence type="ECO:0000259" key="11">
    <source>
        <dbReference type="Pfam" id="PF02096"/>
    </source>
</evidence>
<evidence type="ECO:0000256" key="8">
    <source>
        <dbReference type="ARBA" id="ARBA00023186"/>
    </source>
</evidence>
<keyword evidence="6 10" id="KW-1133">Transmembrane helix</keyword>
<evidence type="ECO:0000256" key="5">
    <source>
        <dbReference type="ARBA" id="ARBA00022927"/>
    </source>
</evidence>
<dbReference type="AlphaFoldDB" id="A0A2G9XBU3"/>
<dbReference type="PANTHER" id="PTHR12428:SF65">
    <property type="entry name" value="CYTOCHROME C OXIDASE ASSEMBLY PROTEIN COX18, MITOCHONDRIAL"/>
    <property type="match status" value="1"/>
</dbReference>
<sequence>MGIKDILKISIYVPILNTLVFFYIFLGHNLGFAIAALTVLMRAILIPVTLPALKGAAKQKELAPQLSELQKKYKDNKTLLAQKQMELYKNHGFNPAAGCLPQILQLVILIVLYQVLLDIFRHPPAYFNEMLYFPFLKFAQTDVFNTAFLYMDLAKKDPYYILPILAGLSQLVLSKLSLPQTNKLEKIAEKTPDKQDDVMYNMQKQMIYMMPVMTIFIGISLPSGLVLYWFLATLFGLAQQWILNKKLLKN</sequence>
<comment type="similarity">
    <text evidence="9">Belongs to the OXA1/ALB3/YidC family.</text>
</comment>
<dbReference type="CDD" id="cd20070">
    <property type="entry name" value="5TM_YidC_Alb3"/>
    <property type="match status" value="1"/>
</dbReference>
<name>A0A2G9XBU3_UNCKA</name>
<organism evidence="12 13">
    <name type="scientific">candidate division WWE3 bacterium CG23_combo_of_CG06-09_8_20_14_all_40_14</name>
    <dbReference type="NCBI Taxonomy" id="1975095"/>
    <lineage>
        <taxon>Bacteria</taxon>
        <taxon>Katanobacteria</taxon>
    </lineage>
</organism>
<dbReference type="NCBIfam" id="TIGR03592">
    <property type="entry name" value="yidC_oxa1_cterm"/>
    <property type="match status" value="1"/>
</dbReference>
<evidence type="ECO:0000256" key="10">
    <source>
        <dbReference type="SAM" id="Phobius"/>
    </source>
</evidence>
<dbReference type="EMBL" id="PCQY01000031">
    <property type="protein sequence ID" value="PIP04434.1"/>
    <property type="molecule type" value="Genomic_DNA"/>
</dbReference>
<dbReference type="GO" id="GO:0015031">
    <property type="term" value="P:protein transport"/>
    <property type="evidence" value="ECO:0007669"/>
    <property type="project" value="UniProtKB-KW"/>
</dbReference>
<evidence type="ECO:0000256" key="3">
    <source>
        <dbReference type="ARBA" id="ARBA00022475"/>
    </source>
</evidence>
<dbReference type="Pfam" id="PF02096">
    <property type="entry name" value="60KD_IMP"/>
    <property type="match status" value="1"/>
</dbReference>
<evidence type="ECO:0000313" key="12">
    <source>
        <dbReference type="EMBL" id="PIP04434.1"/>
    </source>
</evidence>
<evidence type="ECO:0000256" key="6">
    <source>
        <dbReference type="ARBA" id="ARBA00022989"/>
    </source>
</evidence>
<protein>
    <recommendedName>
        <fullName evidence="11">Membrane insertase YidC/Oxa/ALB C-terminal domain-containing protein</fullName>
    </recommendedName>
</protein>
<evidence type="ECO:0000256" key="9">
    <source>
        <dbReference type="RuleBase" id="RU003945"/>
    </source>
</evidence>
<evidence type="ECO:0000256" key="1">
    <source>
        <dbReference type="ARBA" id="ARBA00004651"/>
    </source>
</evidence>
<keyword evidence="2" id="KW-0813">Transport</keyword>
<evidence type="ECO:0000256" key="2">
    <source>
        <dbReference type="ARBA" id="ARBA00022448"/>
    </source>
</evidence>